<dbReference type="InterPro" id="IPR025857">
    <property type="entry name" value="MacB_PCD"/>
</dbReference>
<dbReference type="PANTHER" id="PTHR30572:SF4">
    <property type="entry name" value="ABC TRANSPORTER PERMEASE YTRF"/>
    <property type="match status" value="1"/>
</dbReference>
<evidence type="ECO:0000259" key="9">
    <source>
        <dbReference type="Pfam" id="PF12704"/>
    </source>
</evidence>
<comment type="similarity">
    <text evidence="6">Belongs to the ABC-4 integral membrane protein family.</text>
</comment>
<feature type="transmembrane region" description="Helical" evidence="7">
    <location>
        <begin position="280"/>
        <end position="308"/>
    </location>
</feature>
<evidence type="ECO:0000256" key="3">
    <source>
        <dbReference type="ARBA" id="ARBA00022692"/>
    </source>
</evidence>
<comment type="subcellular location">
    <subcellularLocation>
        <location evidence="1">Cell membrane</location>
        <topology evidence="1">Multi-pass membrane protein</topology>
    </subcellularLocation>
</comment>
<dbReference type="Pfam" id="PF02687">
    <property type="entry name" value="FtsX"/>
    <property type="match status" value="1"/>
</dbReference>
<dbReference type="InterPro" id="IPR003838">
    <property type="entry name" value="ABC3_permease_C"/>
</dbReference>
<accession>A0AAU7JIY4</accession>
<dbReference type="AlphaFoldDB" id="A0AAU7JIY4"/>
<feature type="domain" description="MacB-like periplasmic core" evidence="9">
    <location>
        <begin position="21"/>
        <end position="246"/>
    </location>
</feature>
<reference evidence="10" key="1">
    <citation type="submission" date="2024-05" db="EMBL/GenBank/DDBJ databases">
        <authorList>
            <person name="Kim S."/>
            <person name="Heo J."/>
            <person name="Choi H."/>
            <person name="Choi Y."/>
            <person name="Kwon S.-W."/>
            <person name="Kim Y."/>
        </authorList>
    </citation>
    <scope>NUCLEOTIDE SEQUENCE</scope>
    <source>
        <strain evidence="10">KACC 23698</strain>
    </source>
</reference>
<sequence>MTLADALLTAFVALRVNALRSCLTMLGVTIGVASVVTVLAIGAGAQAKVAEQIRALGANVLMIVPGASRQGGVTMKAGSRQSLTQSDADAIVVKTTQVRAAAPSVSGQAQIVRDNKNWNTVINGTTASHFIVRDWPISAGRSFYREEESAASKVAILGSTTAKELFGDQNAIGRQIRILNVPFEVIGQLKPKGQDQDDVVFVPIATAKLRFLGAASEVNRDAVAYILVKVTSDEALPQARREIEELLRERHRIRDDLPSDFQVTDPAAAITAQRGATQTIALLLAAIASVSLLVGGVSIMNIMIVSVTERTREIGIRRAVGARGGDIRKQFLCEAFVLCLTGGVLGSLIGGASASVISSTAGWPTSVSIESIVLSLGFSGLVGLFFGFYPAHRASKVEPVEALKS</sequence>
<keyword evidence="3 7" id="KW-0812">Transmembrane</keyword>
<protein>
    <submittedName>
        <fullName evidence="10">ABC transporter permease</fullName>
    </submittedName>
</protein>
<feature type="transmembrane region" description="Helical" evidence="7">
    <location>
        <begin position="369"/>
        <end position="389"/>
    </location>
</feature>
<feature type="transmembrane region" description="Helical" evidence="7">
    <location>
        <begin position="335"/>
        <end position="357"/>
    </location>
</feature>
<keyword evidence="4 7" id="KW-1133">Transmembrane helix</keyword>
<evidence type="ECO:0000256" key="4">
    <source>
        <dbReference type="ARBA" id="ARBA00022989"/>
    </source>
</evidence>
<name>A0AAU7JIY4_9HYPH</name>
<evidence type="ECO:0000256" key="7">
    <source>
        <dbReference type="SAM" id="Phobius"/>
    </source>
</evidence>
<feature type="domain" description="ABC3 transporter permease C-terminal" evidence="8">
    <location>
        <begin position="286"/>
        <end position="399"/>
    </location>
</feature>
<dbReference type="EMBL" id="CP157484">
    <property type="protein sequence ID" value="XBO40253.1"/>
    <property type="molecule type" value="Genomic_DNA"/>
</dbReference>
<gene>
    <name evidence="10" type="ORF">ABEG18_05590</name>
</gene>
<evidence type="ECO:0000256" key="2">
    <source>
        <dbReference type="ARBA" id="ARBA00022475"/>
    </source>
</evidence>
<dbReference type="GO" id="GO:0005886">
    <property type="term" value="C:plasma membrane"/>
    <property type="evidence" value="ECO:0007669"/>
    <property type="project" value="UniProtKB-SubCell"/>
</dbReference>
<evidence type="ECO:0000313" key="10">
    <source>
        <dbReference type="EMBL" id="XBO40253.1"/>
    </source>
</evidence>
<keyword evidence="5 7" id="KW-0472">Membrane</keyword>
<keyword evidence="2" id="KW-1003">Cell membrane</keyword>
<evidence type="ECO:0000256" key="1">
    <source>
        <dbReference type="ARBA" id="ARBA00004651"/>
    </source>
</evidence>
<proteinExistence type="inferred from homology"/>
<evidence type="ECO:0000256" key="5">
    <source>
        <dbReference type="ARBA" id="ARBA00023136"/>
    </source>
</evidence>
<organism evidence="10">
    <name type="scientific">Alsobacter sp. KACC 23698</name>
    <dbReference type="NCBI Taxonomy" id="3149229"/>
    <lineage>
        <taxon>Bacteria</taxon>
        <taxon>Pseudomonadati</taxon>
        <taxon>Pseudomonadota</taxon>
        <taxon>Alphaproteobacteria</taxon>
        <taxon>Hyphomicrobiales</taxon>
        <taxon>Alsobacteraceae</taxon>
        <taxon>Alsobacter</taxon>
    </lineage>
</organism>
<dbReference type="GO" id="GO:0022857">
    <property type="term" value="F:transmembrane transporter activity"/>
    <property type="evidence" value="ECO:0007669"/>
    <property type="project" value="TreeGrafter"/>
</dbReference>
<dbReference type="InterPro" id="IPR050250">
    <property type="entry name" value="Macrolide_Exporter_MacB"/>
</dbReference>
<evidence type="ECO:0000256" key="6">
    <source>
        <dbReference type="ARBA" id="ARBA00038076"/>
    </source>
</evidence>
<dbReference type="PANTHER" id="PTHR30572">
    <property type="entry name" value="MEMBRANE COMPONENT OF TRANSPORTER-RELATED"/>
    <property type="match status" value="1"/>
</dbReference>
<evidence type="ECO:0000259" key="8">
    <source>
        <dbReference type="Pfam" id="PF02687"/>
    </source>
</evidence>
<dbReference type="Pfam" id="PF12704">
    <property type="entry name" value="MacB_PCD"/>
    <property type="match status" value="1"/>
</dbReference>
<dbReference type="RefSeq" id="WP_406857108.1">
    <property type="nucleotide sequence ID" value="NZ_CP157484.1"/>
</dbReference>